<dbReference type="EMBL" id="QZEZ01000002">
    <property type="protein sequence ID" value="RJK96940.1"/>
    <property type="molecule type" value="Genomic_DNA"/>
</dbReference>
<dbReference type="AlphaFoldDB" id="A0A3A3YYY2"/>
<feature type="compositionally biased region" description="Basic and acidic residues" evidence="1">
    <location>
        <begin position="51"/>
        <end position="74"/>
    </location>
</feature>
<reference evidence="2 3" key="1">
    <citation type="submission" date="2018-09" db="EMBL/GenBank/DDBJ databases">
        <title>YIM 75000 draft genome.</title>
        <authorList>
            <person name="Tang S."/>
            <person name="Feng Y."/>
        </authorList>
    </citation>
    <scope>NUCLEOTIDE SEQUENCE [LARGE SCALE GENOMIC DNA]</scope>
    <source>
        <strain evidence="2 3">YIM 75000</strain>
    </source>
</reference>
<name>A0A3A3YYY2_9ACTN</name>
<evidence type="ECO:0000313" key="3">
    <source>
        <dbReference type="Proteomes" id="UP000265614"/>
    </source>
</evidence>
<dbReference type="Proteomes" id="UP000265614">
    <property type="component" value="Unassembled WGS sequence"/>
</dbReference>
<comment type="caution">
    <text evidence="2">The sequence shown here is derived from an EMBL/GenBank/DDBJ whole genome shotgun (WGS) entry which is preliminary data.</text>
</comment>
<sequence>MAGARAAARLLSRWDGHATALRNAGAAVHADALRAAERAAAQRELAALHLPRQDARQDARDDARHDARHDALRG</sequence>
<evidence type="ECO:0000313" key="2">
    <source>
        <dbReference type="EMBL" id="RJK96940.1"/>
    </source>
</evidence>
<organism evidence="2 3">
    <name type="scientific">Vallicoccus soli</name>
    <dbReference type="NCBI Taxonomy" id="2339232"/>
    <lineage>
        <taxon>Bacteria</taxon>
        <taxon>Bacillati</taxon>
        <taxon>Actinomycetota</taxon>
        <taxon>Actinomycetes</taxon>
        <taxon>Motilibacterales</taxon>
        <taxon>Vallicoccaceae</taxon>
        <taxon>Vallicoccus</taxon>
    </lineage>
</organism>
<accession>A0A3A3YYY2</accession>
<gene>
    <name evidence="2" type="ORF">D5H78_06750</name>
</gene>
<feature type="region of interest" description="Disordered" evidence="1">
    <location>
        <begin position="48"/>
        <end position="74"/>
    </location>
</feature>
<keyword evidence="3" id="KW-1185">Reference proteome</keyword>
<evidence type="ECO:0000256" key="1">
    <source>
        <dbReference type="SAM" id="MobiDB-lite"/>
    </source>
</evidence>
<proteinExistence type="predicted"/>
<protein>
    <submittedName>
        <fullName evidence="2">Uncharacterized protein</fullName>
    </submittedName>
</protein>